<organism evidence="2 3">
    <name type="scientific">Roseinatronobacter alkalisoli</name>
    <dbReference type="NCBI Taxonomy" id="3028235"/>
    <lineage>
        <taxon>Bacteria</taxon>
        <taxon>Pseudomonadati</taxon>
        <taxon>Pseudomonadota</taxon>
        <taxon>Alphaproteobacteria</taxon>
        <taxon>Rhodobacterales</taxon>
        <taxon>Paracoccaceae</taxon>
        <taxon>Roseinatronobacter</taxon>
    </lineage>
</organism>
<feature type="region of interest" description="Disordered" evidence="1">
    <location>
        <begin position="128"/>
        <end position="149"/>
    </location>
</feature>
<protein>
    <submittedName>
        <fullName evidence="2">Uncharacterized protein</fullName>
    </submittedName>
</protein>
<dbReference type="EMBL" id="JAQZSM010000034">
    <property type="protein sequence ID" value="MDD7973433.1"/>
    <property type="molecule type" value="Genomic_DNA"/>
</dbReference>
<gene>
    <name evidence="2" type="ORF">PUT78_20420</name>
</gene>
<evidence type="ECO:0000256" key="1">
    <source>
        <dbReference type="SAM" id="MobiDB-lite"/>
    </source>
</evidence>
<accession>A0ABT5TE99</accession>
<reference evidence="2" key="1">
    <citation type="submission" date="2023-02" db="EMBL/GenBank/DDBJ databases">
        <title>Description of Roseinatronobacter alkalisoli sp. nov., an alkaliphilic bacerium isolated from soda soil.</title>
        <authorList>
            <person name="Wei W."/>
        </authorList>
    </citation>
    <scope>NUCLEOTIDE SEQUENCE</scope>
    <source>
        <strain evidence="2">HJB301</strain>
    </source>
</reference>
<evidence type="ECO:0000313" key="2">
    <source>
        <dbReference type="EMBL" id="MDD7973433.1"/>
    </source>
</evidence>
<name>A0ABT5TE99_9RHOB</name>
<comment type="caution">
    <text evidence="2">The sequence shown here is derived from an EMBL/GenBank/DDBJ whole genome shotgun (WGS) entry which is preliminary data.</text>
</comment>
<feature type="region of interest" description="Disordered" evidence="1">
    <location>
        <begin position="1"/>
        <end position="53"/>
    </location>
</feature>
<feature type="compositionally biased region" description="Basic residues" evidence="1">
    <location>
        <begin position="1"/>
        <end position="20"/>
    </location>
</feature>
<sequence>MSKTRARTAAQKRRDKRKARQATITLAGGLKAPQRPTGRDRRHTNQQEDDPMQTAIQARMRHTGLTADRARLDMAGCAVGRRLLTDRISDAEDLWQAVRHLRSVIITYDRAVRAPNRHAQCLRIMAPTDTMHADASSPPPDERTPEERDRQAVTAYMALQGWLSHADGAARSACLRHVVDEPDEPVRDWSGIVLALRCVSDGIKGQKLQWRGRG</sequence>
<keyword evidence="3" id="KW-1185">Reference proteome</keyword>
<dbReference type="RefSeq" id="WP_274354102.1">
    <property type="nucleotide sequence ID" value="NZ_JAQZSM010000034.1"/>
</dbReference>
<dbReference type="Proteomes" id="UP001431784">
    <property type="component" value="Unassembled WGS sequence"/>
</dbReference>
<feature type="compositionally biased region" description="Basic and acidic residues" evidence="1">
    <location>
        <begin position="37"/>
        <end position="46"/>
    </location>
</feature>
<proteinExistence type="predicted"/>
<feature type="compositionally biased region" description="Basic and acidic residues" evidence="1">
    <location>
        <begin position="140"/>
        <end position="149"/>
    </location>
</feature>
<evidence type="ECO:0000313" key="3">
    <source>
        <dbReference type="Proteomes" id="UP001431784"/>
    </source>
</evidence>